<feature type="transmembrane region" description="Helical" evidence="1">
    <location>
        <begin position="119"/>
        <end position="138"/>
    </location>
</feature>
<evidence type="ECO:0000256" key="1">
    <source>
        <dbReference type="SAM" id="Phobius"/>
    </source>
</evidence>
<sequence>MTGEVNTEGELDEAEIFHILGNDRRRATINGLAESGGSIAVSELAEQIAAQEADNEEDAQKLYKSVYVSLRQTHLPKLEEQGIIQYDADDQRIMPGGRMNEIQVYTDGSTGLGAMQRSVYLVVSVVGLLTIVGAQLGVPVLDALAVEVWAVIFLTLIIVLSVYQQYR</sequence>
<organism evidence="3 4">
    <name type="scientific">Haloprofundus marisrubri</name>
    <dbReference type="NCBI Taxonomy" id="1514971"/>
    <lineage>
        <taxon>Archaea</taxon>
        <taxon>Methanobacteriati</taxon>
        <taxon>Methanobacteriota</taxon>
        <taxon>Stenosarchaea group</taxon>
        <taxon>Halobacteria</taxon>
        <taxon>Halobacteriales</taxon>
        <taxon>Haloferacaceae</taxon>
        <taxon>Haloprofundus</taxon>
    </lineage>
</organism>
<accession>A0A0W1R363</accession>
<comment type="caution">
    <text evidence="3">The sequence shown here is derived from an EMBL/GenBank/DDBJ whole genome shotgun (WGS) entry which is preliminary data.</text>
</comment>
<keyword evidence="1" id="KW-0812">Transmembrane</keyword>
<dbReference type="InterPro" id="IPR055768">
    <property type="entry name" value="DUF7344"/>
</dbReference>
<reference evidence="3 4" key="1">
    <citation type="submission" date="2015-12" db="EMBL/GenBank/DDBJ databases">
        <title>Haloprofundus marisrubri gen. nov., sp. nov., an extremely halophilic archaeon isolated from the Discovery deep brine-seawater interface in the Red Sea.</title>
        <authorList>
            <person name="Zhang G."/>
            <person name="Stingl U."/>
            <person name="Rashid M."/>
        </authorList>
    </citation>
    <scope>NUCLEOTIDE SEQUENCE [LARGE SCALE GENOMIC DNA]</scope>
    <source>
        <strain evidence="3 4">SB9</strain>
    </source>
</reference>
<name>A0A0W1R363_9EURY</name>
<keyword evidence="1" id="KW-1133">Transmembrane helix</keyword>
<evidence type="ECO:0000313" key="3">
    <source>
        <dbReference type="EMBL" id="KTG07812.1"/>
    </source>
</evidence>
<keyword evidence="1" id="KW-0472">Membrane</keyword>
<dbReference type="EMBL" id="LOPU01000038">
    <property type="protein sequence ID" value="KTG07812.1"/>
    <property type="molecule type" value="Genomic_DNA"/>
</dbReference>
<feature type="domain" description="DUF7344" evidence="2">
    <location>
        <begin position="17"/>
        <end position="93"/>
    </location>
</feature>
<dbReference type="AlphaFoldDB" id="A0A0W1R363"/>
<protein>
    <recommendedName>
        <fullName evidence="2">DUF7344 domain-containing protein</fullName>
    </recommendedName>
</protein>
<dbReference type="Gene3D" id="1.10.10.10">
    <property type="entry name" value="Winged helix-like DNA-binding domain superfamily/Winged helix DNA-binding domain"/>
    <property type="match status" value="1"/>
</dbReference>
<proteinExistence type="predicted"/>
<evidence type="ECO:0000313" key="4">
    <source>
        <dbReference type="Proteomes" id="UP000054387"/>
    </source>
</evidence>
<dbReference type="Proteomes" id="UP000054387">
    <property type="component" value="Unassembled WGS sequence"/>
</dbReference>
<keyword evidence="4" id="KW-1185">Reference proteome</keyword>
<dbReference type="Pfam" id="PF24035">
    <property type="entry name" value="DUF7344"/>
    <property type="match status" value="1"/>
</dbReference>
<dbReference type="InterPro" id="IPR036388">
    <property type="entry name" value="WH-like_DNA-bd_sf"/>
</dbReference>
<evidence type="ECO:0000259" key="2">
    <source>
        <dbReference type="Pfam" id="PF24035"/>
    </source>
</evidence>
<feature type="transmembrane region" description="Helical" evidence="1">
    <location>
        <begin position="144"/>
        <end position="163"/>
    </location>
</feature>
<gene>
    <name evidence="3" type="ORF">AUR64_01930</name>
</gene>